<evidence type="ECO:0000256" key="1">
    <source>
        <dbReference type="ARBA" id="ARBA00001966"/>
    </source>
</evidence>
<dbReference type="InterPro" id="IPR007197">
    <property type="entry name" value="rSAM"/>
</dbReference>
<name>A0A4U8YK84_9BACT</name>
<evidence type="ECO:0000313" key="8">
    <source>
        <dbReference type="EMBL" id="VFQ43847.1"/>
    </source>
</evidence>
<dbReference type="GO" id="GO:0046872">
    <property type="term" value="F:metal ion binding"/>
    <property type="evidence" value="ECO:0007669"/>
    <property type="project" value="UniProtKB-KW"/>
</dbReference>
<keyword evidence="9" id="KW-1185">Reference proteome</keyword>
<reference evidence="8 9" key="1">
    <citation type="submission" date="2019-03" db="EMBL/GenBank/DDBJ databases">
        <authorList>
            <person name="Nijsse B."/>
        </authorList>
    </citation>
    <scope>NUCLEOTIDE SEQUENCE [LARGE SCALE GENOMIC DNA]</scope>
    <source>
        <strain evidence="8">Desulfoluna butyratoxydans MSL71</strain>
    </source>
</reference>
<evidence type="ECO:0000256" key="3">
    <source>
        <dbReference type="ARBA" id="ARBA00022723"/>
    </source>
</evidence>
<sequence>MTNSIPKEYQILTNLNCNLDCSYCYEKKCKKVNKIEDIREFLEACFERDKEKDFDVNVTFVGGECLMYPELLALSIDHAKMLCEKYEVGFNGASISTNGTLITTPDVQEFLLKYKHDLHVGLSIDGLKENHDKHRVYKTSRKGSYDDVVAGANWLFENYCPHRIGVKATFTKDTFDDYAKSVISLIDLGFIDIGANLIFEGTYDQVFGMKVARQLIDVGEYLFKNNLQDKVKVFQLNGFEDIEGMNYQTSLGHGNEGRNACGSTEHMTCLGFDRKIYGCNRFCTMDRDDMHVGILNKGEIVPCNHFLKEQIITQYKALPDECQSCPVAQYCSACVAIPYEYDNDPQKYLDEKRMCGWTYGQTIARMYFANGLRGLEN</sequence>
<evidence type="ECO:0000256" key="6">
    <source>
        <dbReference type="ARBA" id="ARBA00023601"/>
    </source>
</evidence>
<dbReference type="InterPro" id="IPR013785">
    <property type="entry name" value="Aldolase_TIM"/>
</dbReference>
<dbReference type="SFLD" id="SFLDS00029">
    <property type="entry name" value="Radical_SAM"/>
    <property type="match status" value="1"/>
</dbReference>
<organism evidence="8 9">
    <name type="scientific">Desulfoluna butyratoxydans</name>
    <dbReference type="NCBI Taxonomy" id="231438"/>
    <lineage>
        <taxon>Bacteria</taxon>
        <taxon>Pseudomonadati</taxon>
        <taxon>Thermodesulfobacteriota</taxon>
        <taxon>Desulfobacteria</taxon>
        <taxon>Desulfobacterales</taxon>
        <taxon>Desulfolunaceae</taxon>
        <taxon>Desulfoluna</taxon>
    </lineage>
</organism>
<dbReference type="GO" id="GO:0051536">
    <property type="term" value="F:iron-sulfur cluster binding"/>
    <property type="evidence" value="ECO:0007669"/>
    <property type="project" value="UniProtKB-KW"/>
</dbReference>
<dbReference type="PANTHER" id="PTHR43273">
    <property type="entry name" value="ANAEROBIC SULFATASE-MATURATING ENZYME HOMOLOG ASLB-RELATED"/>
    <property type="match status" value="1"/>
</dbReference>
<keyword evidence="2" id="KW-0949">S-adenosyl-L-methionine</keyword>
<dbReference type="Gene3D" id="3.20.20.70">
    <property type="entry name" value="Aldolase class I"/>
    <property type="match status" value="1"/>
</dbReference>
<evidence type="ECO:0000259" key="7">
    <source>
        <dbReference type="PROSITE" id="PS51918"/>
    </source>
</evidence>
<dbReference type="SFLD" id="SFLDG01067">
    <property type="entry name" value="SPASM/twitch_domain_containing"/>
    <property type="match status" value="1"/>
</dbReference>
<feature type="domain" description="Radical SAM core" evidence="7">
    <location>
        <begin position="3"/>
        <end position="240"/>
    </location>
</feature>
<dbReference type="EMBL" id="CAADHO010000002">
    <property type="protein sequence ID" value="VFQ43847.1"/>
    <property type="molecule type" value="Genomic_DNA"/>
</dbReference>
<evidence type="ECO:0000256" key="2">
    <source>
        <dbReference type="ARBA" id="ARBA00022691"/>
    </source>
</evidence>
<protein>
    <submittedName>
        <fullName evidence="8">Radical sam</fullName>
    </submittedName>
</protein>
<dbReference type="GO" id="GO:0016491">
    <property type="term" value="F:oxidoreductase activity"/>
    <property type="evidence" value="ECO:0007669"/>
    <property type="project" value="InterPro"/>
</dbReference>
<keyword evidence="4" id="KW-0408">Iron</keyword>
<proteinExistence type="inferred from homology"/>
<dbReference type="CDD" id="cd01335">
    <property type="entry name" value="Radical_SAM"/>
    <property type="match status" value="1"/>
</dbReference>
<dbReference type="Pfam" id="PF04055">
    <property type="entry name" value="Radical_SAM"/>
    <property type="match status" value="1"/>
</dbReference>
<dbReference type="AlphaFoldDB" id="A0A4U8YK84"/>
<dbReference type="Proteomes" id="UP000507962">
    <property type="component" value="Unassembled WGS sequence"/>
</dbReference>
<evidence type="ECO:0000256" key="4">
    <source>
        <dbReference type="ARBA" id="ARBA00023004"/>
    </source>
</evidence>
<comment type="cofactor">
    <cofactor evidence="1">
        <name>[4Fe-4S] cluster</name>
        <dbReference type="ChEBI" id="CHEBI:49883"/>
    </cofactor>
</comment>
<gene>
    <name evidence="8" type="ORF">MSL71_14880</name>
</gene>
<evidence type="ECO:0000256" key="5">
    <source>
        <dbReference type="ARBA" id="ARBA00023014"/>
    </source>
</evidence>
<dbReference type="InterPro" id="IPR058240">
    <property type="entry name" value="rSAM_sf"/>
</dbReference>
<dbReference type="PROSITE" id="PS51918">
    <property type="entry name" value="RADICAL_SAM"/>
    <property type="match status" value="1"/>
</dbReference>
<keyword evidence="3" id="KW-0479">Metal-binding</keyword>
<comment type="similarity">
    <text evidence="6">Belongs to the radical SAM superfamily. Anaerobic sulfatase-maturating enzyme family.</text>
</comment>
<dbReference type="RefSeq" id="WP_180138326.1">
    <property type="nucleotide sequence ID" value="NZ_CAADHO010000002.1"/>
</dbReference>
<dbReference type="SUPFAM" id="SSF102114">
    <property type="entry name" value="Radical SAM enzymes"/>
    <property type="match status" value="1"/>
</dbReference>
<accession>A0A4U8YK84</accession>
<dbReference type="PANTHER" id="PTHR43273:SF3">
    <property type="entry name" value="ANAEROBIC SULFATASE-MATURATING ENZYME HOMOLOG ASLB-RELATED"/>
    <property type="match status" value="1"/>
</dbReference>
<dbReference type="InterPro" id="IPR023867">
    <property type="entry name" value="Sulphatase_maturase_rSAM"/>
</dbReference>
<keyword evidence="5" id="KW-0411">Iron-sulfur</keyword>
<evidence type="ECO:0000313" key="9">
    <source>
        <dbReference type="Proteomes" id="UP000507962"/>
    </source>
</evidence>